<dbReference type="Proteomes" id="UP000018144">
    <property type="component" value="Unassembled WGS sequence"/>
</dbReference>
<gene>
    <name evidence="4" type="ORF">PCON_12822</name>
</gene>
<organism evidence="4 5">
    <name type="scientific">Pyronema omphalodes (strain CBS 100304)</name>
    <name type="common">Pyronema confluens</name>
    <dbReference type="NCBI Taxonomy" id="1076935"/>
    <lineage>
        <taxon>Eukaryota</taxon>
        <taxon>Fungi</taxon>
        <taxon>Dikarya</taxon>
        <taxon>Ascomycota</taxon>
        <taxon>Pezizomycotina</taxon>
        <taxon>Pezizomycetes</taxon>
        <taxon>Pezizales</taxon>
        <taxon>Pyronemataceae</taxon>
        <taxon>Pyronema</taxon>
    </lineage>
</organism>
<feature type="compositionally biased region" description="Basic and acidic residues" evidence="2">
    <location>
        <begin position="568"/>
        <end position="578"/>
    </location>
</feature>
<feature type="compositionally biased region" description="Polar residues" evidence="2">
    <location>
        <begin position="802"/>
        <end position="815"/>
    </location>
</feature>
<feature type="compositionally biased region" description="Acidic residues" evidence="2">
    <location>
        <begin position="376"/>
        <end position="398"/>
    </location>
</feature>
<feature type="region of interest" description="Disordered" evidence="2">
    <location>
        <begin position="568"/>
        <end position="598"/>
    </location>
</feature>
<dbReference type="STRING" id="1076935.U4L733"/>
<feature type="compositionally biased region" description="Basic and acidic residues" evidence="2">
    <location>
        <begin position="336"/>
        <end position="345"/>
    </location>
</feature>
<dbReference type="EMBL" id="HF935790">
    <property type="protein sequence ID" value="CCX13229.1"/>
    <property type="molecule type" value="Genomic_DNA"/>
</dbReference>
<accession>U4L733</accession>
<feature type="region of interest" description="Disordered" evidence="2">
    <location>
        <begin position="1298"/>
        <end position="1355"/>
    </location>
</feature>
<feature type="domain" description="Pleckstrin homology" evidence="3">
    <location>
        <begin position="1042"/>
        <end position="1114"/>
    </location>
</feature>
<dbReference type="GO" id="GO:0032065">
    <property type="term" value="P:maintenance of protein location in cell cortex"/>
    <property type="evidence" value="ECO:0007669"/>
    <property type="project" value="InterPro"/>
</dbReference>
<evidence type="ECO:0000313" key="5">
    <source>
        <dbReference type="Proteomes" id="UP000018144"/>
    </source>
</evidence>
<dbReference type="GO" id="GO:0000226">
    <property type="term" value="P:microtubule cytoskeleton organization"/>
    <property type="evidence" value="ECO:0007669"/>
    <property type="project" value="TreeGrafter"/>
</dbReference>
<feature type="coiled-coil region" evidence="1">
    <location>
        <begin position="100"/>
        <end position="217"/>
    </location>
</feature>
<dbReference type="GO" id="GO:0005543">
    <property type="term" value="F:phospholipid binding"/>
    <property type="evidence" value="ECO:0007669"/>
    <property type="project" value="InterPro"/>
</dbReference>
<feature type="compositionally biased region" description="Basic residues" evidence="2">
    <location>
        <begin position="1001"/>
        <end position="1011"/>
    </location>
</feature>
<proteinExistence type="predicted"/>
<dbReference type="OMA" id="EWMYKYV"/>
<dbReference type="GO" id="GO:0005739">
    <property type="term" value="C:mitochondrion"/>
    <property type="evidence" value="ECO:0007669"/>
    <property type="project" value="TreeGrafter"/>
</dbReference>
<dbReference type="PANTHER" id="PTHR28190">
    <property type="entry name" value="NUCLEAR MIGRATION PROTEIN NUM1"/>
    <property type="match status" value="1"/>
</dbReference>
<feature type="compositionally biased region" description="Basic and acidic residues" evidence="2">
    <location>
        <begin position="987"/>
        <end position="1000"/>
    </location>
</feature>
<feature type="region of interest" description="Disordered" evidence="2">
    <location>
        <begin position="1"/>
        <end position="72"/>
    </location>
</feature>
<feature type="region of interest" description="Disordered" evidence="2">
    <location>
        <begin position="237"/>
        <end position="263"/>
    </location>
</feature>
<dbReference type="GO" id="GO:0005938">
    <property type="term" value="C:cell cortex"/>
    <property type="evidence" value="ECO:0007669"/>
    <property type="project" value="InterPro"/>
</dbReference>
<evidence type="ECO:0000256" key="1">
    <source>
        <dbReference type="SAM" id="Coils"/>
    </source>
</evidence>
<name>U4L733_PYROM</name>
<feature type="compositionally biased region" description="Polar residues" evidence="2">
    <location>
        <begin position="922"/>
        <end position="934"/>
    </location>
</feature>
<evidence type="ECO:0000313" key="4">
    <source>
        <dbReference type="EMBL" id="CCX13229.1"/>
    </source>
</evidence>
<feature type="compositionally biased region" description="Polar residues" evidence="2">
    <location>
        <begin position="359"/>
        <end position="375"/>
    </location>
</feature>
<dbReference type="GO" id="GO:0015631">
    <property type="term" value="F:tubulin binding"/>
    <property type="evidence" value="ECO:0007669"/>
    <property type="project" value="TreeGrafter"/>
</dbReference>
<sequence>MDNNYTDFDDTDWQSEAPLPTPQKSPYDRTPHLSRHSSRGQSPSRFPGGGPAANSHRNMSPPALRRPNNRDSQFVVDETISILDPRRFTPTLHANLVAEILSLRRELESKANLVDNLENELETARADSEAATQTTAAAQKEVRDIKRLLARAEKDDSLLEVSKERDEAVEALAEMKKQMERLTKSRRQAEEDLERMRKIQEKDNEKYEEAKRGFERRAHVAEGRLKAVLDEIAAANAAAEPSERGSISGSILGSPPPTNRRHERIMSDDYSNFSPIAQTASDAGSIRSFVGSIRGRPTSLMMGDDEAERLGISLHQGKSLADELTFEESEEEMESENEHYPRTDADEYPQTDGDYPQTEAESNYPQSEAETNYQTDGEDGPELISDAESEGEVDELPELADTGVQCSPDFDYEERVVILEELLEEKTSELERTYAALDEKNKDMDALYEELDKAHTATAEAEEKFEFLRSQGAEMDKEYLEREAKFDQRVDSFKLREKEKEAEFDALTSELKVKSASLDTAEKNLEERKTALDDREAGISTREQNVATKEARIETLKEAMDREMEFIKQQEKRERDTPKPVLMERSTSPPPPPPAPVYVSVNMQTMEIPAPPKPVYVVSDVQTMEWPVPPETESVATQTEKIKPSIIRVPAIMVSPPEPTPPLPKPLMKNAAVQTRPMMQRSASMQTEEIRLDERLKKFAPHLMPSLLLNKDKPSSDTDAPSTPAAATPPPPNPPRKSSKRTARRSATVPIPVATDNDVVPKSAVASEMPPSIFDLPNKHDAHDSASGSASLRKVPTRSSKRSSVPKNLFNNIDMHSSGDDGFPDEGESGSEYKTALSAPKPKGTRKPPTSDADASGVTSTLRRQPSVRRNAMISNGVNAHRRRSPSRASNNVVEDKVGPPFPVPARHSSRRPGYLSDADRNTPSPQTVLTRNSSRAKPKRPASIRKSRSANVLPVRDEGRKSPAALSISSNGLDSPGLPPPLPTDEISHSMFERSDSRRPFGHPSHHRHQPSKDTTHTAETATTAPPGEASVGPTAVQQTSVVDAIAQTMVGEWMWKYVRRRRSFGVTESPQGDETTGGQRHKRWVWLAPYERAVMWSSRQPTSGSALLGKNGRKRKTILHTCGEPGMLVDILDKVLTNKVLIQSVLDVKDDTPMPKGTTQPVFNRSILILTPARALKFTAPTKERHYVWLTALSFLSHSAESNDGLLSLPPPMPFEYEQVNNRNSKMIRDRVDLGGDPGFPPLEPSPTPPPIPISAPAKAGAFSATRDSVRLAKGKSKASLPSSKVSLGGSALHISSASSETRMAPPRESLETLSAEPPSIPRFPGTSRRRSNSNVRRPNTSNGRGDNYPGSLASYATTLSTGSTNRDSFYGVGGIGLTSPGSSIAHGVAGTERMPGGWEAGPMGTVRMEAFVGDSRRPKYVFPPQ</sequence>
<feature type="region of interest" description="Disordered" evidence="2">
    <location>
        <begin position="314"/>
        <end position="407"/>
    </location>
</feature>
<feature type="region of interest" description="Disordered" evidence="2">
    <location>
        <begin position="703"/>
        <end position="1037"/>
    </location>
</feature>
<keyword evidence="5" id="KW-1185">Reference proteome</keyword>
<dbReference type="InterPro" id="IPR024774">
    <property type="entry name" value="PH_dom-Mcp5-type"/>
</dbReference>
<dbReference type="eggNOG" id="ENOG502QSQ0">
    <property type="taxonomic scope" value="Eukaryota"/>
</dbReference>
<feature type="region of interest" description="Disordered" evidence="2">
    <location>
        <begin position="1232"/>
        <end position="1262"/>
    </location>
</feature>
<feature type="compositionally biased region" description="Low complexity" evidence="2">
    <location>
        <begin position="237"/>
        <end position="253"/>
    </location>
</feature>
<feature type="compositionally biased region" description="Basic residues" evidence="2">
    <location>
        <begin position="935"/>
        <end position="949"/>
    </location>
</feature>
<reference evidence="4 5" key="1">
    <citation type="journal article" date="2013" name="PLoS Genet.">
        <title>The genome and development-dependent transcriptomes of Pyronema confluens: a window into fungal evolution.</title>
        <authorList>
            <person name="Traeger S."/>
            <person name="Altegoer F."/>
            <person name="Freitag M."/>
            <person name="Gabaldon T."/>
            <person name="Kempken F."/>
            <person name="Kumar A."/>
            <person name="Marcet-Houben M."/>
            <person name="Poggeler S."/>
            <person name="Stajich J.E."/>
            <person name="Nowrousian M."/>
        </authorList>
    </citation>
    <scope>NUCLEOTIDE SEQUENCE [LARGE SCALE GENOMIC DNA]</scope>
    <source>
        <strain evidence="5">CBS 100304</strain>
        <tissue evidence="4">Vegetative mycelium</tissue>
    </source>
</reference>
<evidence type="ECO:0000259" key="3">
    <source>
        <dbReference type="Pfam" id="PF12814"/>
    </source>
</evidence>
<dbReference type="Pfam" id="PF12814">
    <property type="entry name" value="Mcp5_PH"/>
    <property type="match status" value="2"/>
</dbReference>
<feature type="coiled-coil region" evidence="1">
    <location>
        <begin position="420"/>
        <end position="464"/>
    </location>
</feature>
<feature type="compositionally biased region" description="Acidic residues" evidence="2">
    <location>
        <begin position="324"/>
        <end position="335"/>
    </location>
</feature>
<dbReference type="InterPro" id="IPR053005">
    <property type="entry name" value="Nuclear_Pos-Cytoskel_Interact"/>
</dbReference>
<feature type="compositionally biased region" description="Pro residues" evidence="2">
    <location>
        <begin position="1241"/>
        <end position="1256"/>
    </location>
</feature>
<feature type="compositionally biased region" description="Low complexity" evidence="2">
    <location>
        <begin position="717"/>
        <end position="726"/>
    </location>
</feature>
<evidence type="ECO:0000256" key="2">
    <source>
        <dbReference type="SAM" id="MobiDB-lite"/>
    </source>
</evidence>
<feature type="domain" description="Pleckstrin homology" evidence="3">
    <location>
        <begin position="1136"/>
        <end position="1201"/>
    </location>
</feature>
<dbReference type="OrthoDB" id="2149224at2759"/>
<protein>
    <submittedName>
        <fullName evidence="4">Similar to Anucleate primary sterigmata protein A acc. no. Q00083</fullName>
    </submittedName>
</protein>
<keyword evidence="1" id="KW-0175">Coiled coil</keyword>
<dbReference type="PANTHER" id="PTHR28190:SF2">
    <property type="entry name" value="MIGRATION PROTEIN, PUTATIVE (AFU_ORTHOLOGUE AFUA_2G07730)-RELATED"/>
    <property type="match status" value="1"/>
</dbReference>
<feature type="compositionally biased region" description="Low complexity" evidence="2">
    <location>
        <begin position="1335"/>
        <end position="1345"/>
    </location>
</feature>